<dbReference type="PROSITE" id="PS51379">
    <property type="entry name" value="4FE4S_FER_2"/>
    <property type="match status" value="2"/>
</dbReference>
<dbReference type="PANTHER" id="PTHR43687:SF1">
    <property type="entry name" value="FERREDOXIN III"/>
    <property type="match status" value="1"/>
</dbReference>
<evidence type="ECO:0000256" key="2">
    <source>
        <dbReference type="ARBA" id="ARBA00022723"/>
    </source>
</evidence>
<dbReference type="Proteomes" id="UP000831485">
    <property type="component" value="Chromosome"/>
</dbReference>
<name>A0A6V8MU94_9BACT</name>
<keyword evidence="4" id="KW-0411">Iron-sulfur</keyword>
<evidence type="ECO:0000313" key="8">
    <source>
        <dbReference type="Proteomes" id="UP000568888"/>
    </source>
</evidence>
<dbReference type="InterPro" id="IPR017896">
    <property type="entry name" value="4Fe4S_Fe-S-bd"/>
</dbReference>
<dbReference type="InterPro" id="IPR017900">
    <property type="entry name" value="4Fe4S_Fe_S_CS"/>
</dbReference>
<evidence type="ECO:0000313" key="6">
    <source>
        <dbReference type="EMBL" id="GFO62929.1"/>
    </source>
</evidence>
<keyword evidence="1" id="KW-0004">4Fe-4S</keyword>
<organism evidence="6 8">
    <name type="scientific">Geomonas paludis</name>
    <dbReference type="NCBI Taxonomy" id="2740185"/>
    <lineage>
        <taxon>Bacteria</taxon>
        <taxon>Pseudomonadati</taxon>
        <taxon>Thermodesulfobacteriota</taxon>
        <taxon>Desulfuromonadia</taxon>
        <taxon>Geobacterales</taxon>
        <taxon>Geobacteraceae</taxon>
        <taxon>Geomonas</taxon>
    </lineage>
</organism>
<dbReference type="GO" id="GO:0046872">
    <property type="term" value="F:metal ion binding"/>
    <property type="evidence" value="ECO:0007669"/>
    <property type="project" value="UniProtKB-KW"/>
</dbReference>
<protein>
    <submittedName>
        <fullName evidence="7">4Fe-4S binding protein</fullName>
    </submittedName>
</protein>
<dbReference type="EMBL" id="CP096574">
    <property type="protein sequence ID" value="UPU35500.1"/>
    <property type="molecule type" value="Genomic_DNA"/>
</dbReference>
<evidence type="ECO:0000313" key="9">
    <source>
        <dbReference type="Proteomes" id="UP000831485"/>
    </source>
</evidence>
<keyword evidence="2" id="KW-0479">Metal-binding</keyword>
<dbReference type="RefSeq" id="WP_183345415.1">
    <property type="nucleotide sequence ID" value="NZ_BLXY01000001.1"/>
</dbReference>
<keyword evidence="9" id="KW-1185">Reference proteome</keyword>
<accession>A0A6V8MU94</accession>
<dbReference type="SUPFAM" id="SSF54862">
    <property type="entry name" value="4Fe-4S ferredoxins"/>
    <property type="match status" value="1"/>
</dbReference>
<evidence type="ECO:0000256" key="1">
    <source>
        <dbReference type="ARBA" id="ARBA00022485"/>
    </source>
</evidence>
<evidence type="ECO:0000256" key="4">
    <source>
        <dbReference type="ARBA" id="ARBA00023014"/>
    </source>
</evidence>
<reference evidence="6" key="2">
    <citation type="journal article" date="2021" name="Int. J. Syst. Evol. Microbiol.">
        <title>Geomonas silvestris sp. nov., Geomonas paludis sp. nov. and Geomonas limicola sp. nov., isolated from terrestrial environments, and emended description of the genus Geomonas.</title>
        <authorList>
            <person name="Itoh H."/>
            <person name="Xu Z."/>
            <person name="Masuda Y."/>
            <person name="Ushijima N."/>
            <person name="Hayakawa C."/>
            <person name="Shiratori Y."/>
            <person name="Senoo K."/>
        </authorList>
    </citation>
    <scope>NUCLEOTIDE SEQUENCE</scope>
    <source>
        <strain evidence="6">Red736</strain>
    </source>
</reference>
<proteinExistence type="predicted"/>
<dbReference type="Gene3D" id="3.30.70.20">
    <property type="match status" value="2"/>
</dbReference>
<dbReference type="GO" id="GO:0051539">
    <property type="term" value="F:4 iron, 4 sulfur cluster binding"/>
    <property type="evidence" value="ECO:0007669"/>
    <property type="project" value="UniProtKB-KW"/>
</dbReference>
<evidence type="ECO:0000313" key="7">
    <source>
        <dbReference type="EMBL" id="UPU35500.1"/>
    </source>
</evidence>
<reference evidence="8" key="1">
    <citation type="submission" date="2020-06" db="EMBL/GenBank/DDBJ databases">
        <title>Draft genomic sequecing of Geomonas sp. Red736.</title>
        <authorList>
            <person name="Itoh H."/>
            <person name="Xu Z.X."/>
            <person name="Ushijima N."/>
            <person name="Masuda Y."/>
            <person name="Shiratori Y."/>
            <person name="Senoo K."/>
        </authorList>
    </citation>
    <scope>NUCLEOTIDE SEQUENCE [LARGE SCALE GENOMIC DNA]</scope>
    <source>
        <strain evidence="8">Red736</strain>
    </source>
</reference>
<keyword evidence="3" id="KW-0408">Iron</keyword>
<sequence length="64" mass="6808">MTETRKPEIDVPRCTGCGRCVAACPGRHLTLEVAGYRKHALLVKPKACDGCLACLPACPVRAIS</sequence>
<dbReference type="PANTHER" id="PTHR43687">
    <property type="entry name" value="ADENYLYLSULFATE REDUCTASE, BETA SUBUNIT"/>
    <property type="match status" value="1"/>
</dbReference>
<dbReference type="InterPro" id="IPR050572">
    <property type="entry name" value="Fe-S_Ferredoxin"/>
</dbReference>
<dbReference type="PROSITE" id="PS00198">
    <property type="entry name" value="4FE4S_FER_1"/>
    <property type="match status" value="2"/>
</dbReference>
<dbReference type="Proteomes" id="UP000568888">
    <property type="component" value="Unassembled WGS sequence"/>
</dbReference>
<feature type="domain" description="4Fe-4S ferredoxin-type" evidence="5">
    <location>
        <begin position="39"/>
        <end position="64"/>
    </location>
</feature>
<dbReference type="EMBL" id="BLXY01000001">
    <property type="protein sequence ID" value="GFO62929.1"/>
    <property type="molecule type" value="Genomic_DNA"/>
</dbReference>
<feature type="domain" description="4Fe-4S ferredoxin-type" evidence="5">
    <location>
        <begin position="5"/>
        <end position="34"/>
    </location>
</feature>
<evidence type="ECO:0000256" key="3">
    <source>
        <dbReference type="ARBA" id="ARBA00023004"/>
    </source>
</evidence>
<dbReference type="Pfam" id="PF12838">
    <property type="entry name" value="Fer4_7"/>
    <property type="match status" value="1"/>
</dbReference>
<reference evidence="7" key="3">
    <citation type="submission" date="2022-04" db="EMBL/GenBank/DDBJ databases">
        <authorList>
            <person name="Liu G."/>
        </authorList>
    </citation>
    <scope>NUCLEOTIDE SEQUENCE</scope>
    <source>
        <strain evidence="7">RG22</strain>
    </source>
</reference>
<gene>
    <name evidence="6" type="ORF">GMPD_08480</name>
    <name evidence="7" type="ORF">M1B72_18980</name>
</gene>
<dbReference type="AlphaFoldDB" id="A0A6V8MU94"/>
<evidence type="ECO:0000259" key="5">
    <source>
        <dbReference type="PROSITE" id="PS51379"/>
    </source>
</evidence>